<accession>A0A318H028</accession>
<sequence length="125" mass="14517">MPFLGCDHGSVAVGGLPEIDVARVQRWCAGQVPEHVRDQVRVECDVAPRHLTICECRPPWREDFGPDWTRFPIARLHYTKATGLWTLYWRDSNEKYHRYAPLDPSPQVQDLLDYLDARADPIFWG</sequence>
<organism evidence="1 2">
    <name type="scientific">Mycolicibacterium moriokaense</name>
    <dbReference type="NCBI Taxonomy" id="39691"/>
    <lineage>
        <taxon>Bacteria</taxon>
        <taxon>Bacillati</taxon>
        <taxon>Actinomycetota</taxon>
        <taxon>Actinomycetes</taxon>
        <taxon>Mycobacteriales</taxon>
        <taxon>Mycobacteriaceae</taxon>
        <taxon>Mycolicibacterium</taxon>
    </lineage>
</organism>
<name>A0A318H028_9MYCO</name>
<protein>
    <submittedName>
        <fullName evidence="1">Uncharacterized protein</fullName>
    </submittedName>
</protein>
<reference evidence="1 2" key="2">
    <citation type="submission" date="2018-06" db="EMBL/GenBank/DDBJ databases">
        <title>Sequencing of bacterial isolates from soil warming experiment in Harvard Forest, Massachusetts, USA.</title>
        <authorList>
            <person name="Deangelis K.PhD."/>
        </authorList>
    </citation>
    <scope>NUCLEOTIDE SEQUENCE [LARGE SCALE GENOMIC DNA]</scope>
    <source>
        <strain evidence="1 2">GAS496</strain>
    </source>
</reference>
<proteinExistence type="predicted"/>
<dbReference type="Proteomes" id="UP000247781">
    <property type="component" value="Unassembled WGS sequence"/>
</dbReference>
<evidence type="ECO:0000313" key="1">
    <source>
        <dbReference type="EMBL" id="PXW94436.1"/>
    </source>
</evidence>
<dbReference type="AlphaFoldDB" id="A0A318H028"/>
<gene>
    <name evidence="1" type="ORF">C8E89_1691</name>
</gene>
<dbReference type="Pfam" id="PF11225">
    <property type="entry name" value="DUF3024"/>
    <property type="match status" value="1"/>
</dbReference>
<keyword evidence="2" id="KW-1185">Reference proteome</keyword>
<reference evidence="2" key="1">
    <citation type="submission" date="2018-05" db="EMBL/GenBank/DDBJ databases">
        <authorList>
            <person name="Deangelis K."/>
            <person name="Huntemann M."/>
            <person name="Clum A."/>
            <person name="Pillay M."/>
            <person name="Palaniappan K."/>
            <person name="Varghese N."/>
            <person name="Mikhailova N."/>
            <person name="Stamatis D."/>
            <person name="Reddy T."/>
            <person name="Daum C."/>
            <person name="Shapiro N."/>
            <person name="Ivanova N."/>
            <person name="Kyrpides N."/>
            <person name="Woyke T."/>
        </authorList>
    </citation>
    <scope>NUCLEOTIDE SEQUENCE [LARGE SCALE GENOMIC DNA]</scope>
    <source>
        <strain evidence="2">GAS496</strain>
    </source>
</reference>
<dbReference type="EMBL" id="QJJU01000069">
    <property type="protein sequence ID" value="PXW94436.1"/>
    <property type="molecule type" value="Genomic_DNA"/>
</dbReference>
<dbReference type="InterPro" id="IPR021388">
    <property type="entry name" value="DUF3024"/>
</dbReference>
<comment type="caution">
    <text evidence="1">The sequence shown here is derived from an EMBL/GenBank/DDBJ whole genome shotgun (WGS) entry which is preliminary data.</text>
</comment>
<evidence type="ECO:0000313" key="2">
    <source>
        <dbReference type="Proteomes" id="UP000247781"/>
    </source>
</evidence>